<dbReference type="EC" id="2.3.1.101" evidence="5"/>
<dbReference type="NCBIfam" id="TIGR03119">
    <property type="entry name" value="one_C_fhcD"/>
    <property type="match status" value="1"/>
</dbReference>
<evidence type="ECO:0000259" key="3">
    <source>
        <dbReference type="Pfam" id="PF01913"/>
    </source>
</evidence>
<dbReference type="AlphaFoldDB" id="A0A0W8FF07"/>
<feature type="domain" description="Formylmethanofuran: tetrahydromethanopterin formyltransferase Ftr C-terminal" evidence="4">
    <location>
        <begin position="148"/>
        <end position="297"/>
    </location>
</feature>
<reference evidence="5" key="1">
    <citation type="journal article" date="2015" name="Proc. Natl. Acad. Sci. U.S.A.">
        <title>Networks of energetic and metabolic interactions define dynamics in microbial communities.</title>
        <authorList>
            <person name="Embree M."/>
            <person name="Liu J.K."/>
            <person name="Al-Bassam M.M."/>
            <person name="Zengler K."/>
        </authorList>
    </citation>
    <scope>NUCLEOTIDE SEQUENCE</scope>
</reference>
<dbReference type="InterPro" id="IPR023447">
    <property type="entry name" value="ForMFR_H4MPT_ForTrfase_fd-like"/>
</dbReference>
<accession>A0A0W8FF07</accession>
<comment type="caution">
    <text evidence="5">The sequence shown here is derived from an EMBL/GenBank/DDBJ whole genome shotgun (WGS) entry which is preliminary data.</text>
</comment>
<dbReference type="InterPro" id="IPR014053">
    <property type="entry name" value="ForMFR_H4MPT_ForTrfase"/>
</dbReference>
<dbReference type="PIRSF" id="PIRSF006414">
    <property type="entry name" value="Ftr_formyl_trnsf"/>
    <property type="match status" value="1"/>
</dbReference>
<proteinExistence type="inferred from homology"/>
<dbReference type="GO" id="GO:0030270">
    <property type="term" value="F:formylmethanofuran-tetrahydromethanopterin N-formyltransferase activity"/>
    <property type="evidence" value="ECO:0007669"/>
    <property type="project" value="UniProtKB-EC"/>
</dbReference>
<evidence type="ECO:0000256" key="2">
    <source>
        <dbReference type="ARBA" id="ARBA00022679"/>
    </source>
</evidence>
<dbReference type="GO" id="GO:0006730">
    <property type="term" value="P:one-carbon metabolic process"/>
    <property type="evidence" value="ECO:0007669"/>
    <property type="project" value="InterPro"/>
</dbReference>
<dbReference type="SUPFAM" id="SSF55112">
    <property type="entry name" value="Formylmethanofuran:tetrahydromethanopterin formyltransferase"/>
    <property type="match status" value="2"/>
</dbReference>
<dbReference type="Gene3D" id="3.30.70.520">
    <property type="match status" value="2"/>
</dbReference>
<sequence>MELNGVPIDDTYAEAFPIWVSRVIITAVTEEWAYKAAVEATGFATSAIGCPAEAGIDCYVSADDTPDGRPGIAILICTSKKKMKEQLIERIGECILTAPTTAVFDGLSDVVAGVEEKIPVKLHFFGDGYEEKREISGRTVWAIPKMEGEYVGEEEFGAIKGVAGGNFFVMGETQMSALMGAQAAVDAISGVCGVITPFPGGIVASGSKVGSKKYKFIPASTNEAYCPTLKDKVEGSKVPDGVRAIYEIVIDGVNEDAVRDAMGEGIRAATKVPGVARISAGNFGGNLGPFKFELKDVLKDYL</sequence>
<dbReference type="Pfam" id="PF01913">
    <property type="entry name" value="FTR"/>
    <property type="match status" value="1"/>
</dbReference>
<dbReference type="InterPro" id="IPR022667">
    <property type="entry name" value="ForMFR_H4MPT_ForTrfase_N"/>
</dbReference>
<keyword evidence="2 5" id="KW-0808">Transferase</keyword>
<dbReference type="NCBIfam" id="NF002554">
    <property type="entry name" value="PRK02114.1"/>
    <property type="match status" value="1"/>
</dbReference>
<keyword evidence="5" id="KW-0012">Acyltransferase</keyword>
<evidence type="ECO:0000259" key="4">
    <source>
        <dbReference type="Pfam" id="PF02741"/>
    </source>
</evidence>
<organism evidence="5">
    <name type="scientific">hydrocarbon metagenome</name>
    <dbReference type="NCBI Taxonomy" id="938273"/>
    <lineage>
        <taxon>unclassified sequences</taxon>
        <taxon>metagenomes</taxon>
        <taxon>ecological metagenomes</taxon>
    </lineage>
</organism>
<name>A0A0W8FF07_9ZZZZ</name>
<gene>
    <name evidence="5" type="ORF">ASZ90_010818</name>
</gene>
<feature type="domain" description="Formylmethanofuran: tetrahydromethanopterin formyltransferase Ftr N-terminal" evidence="3">
    <location>
        <begin position="1"/>
        <end position="144"/>
    </location>
</feature>
<evidence type="ECO:0000313" key="5">
    <source>
        <dbReference type="EMBL" id="KUG19464.1"/>
    </source>
</evidence>
<dbReference type="EMBL" id="LNQE01001287">
    <property type="protein sequence ID" value="KUG19464.1"/>
    <property type="molecule type" value="Genomic_DNA"/>
</dbReference>
<dbReference type="HAMAP" id="MF_00579">
    <property type="entry name" value="FTR"/>
    <property type="match status" value="1"/>
</dbReference>
<dbReference type="InterPro" id="IPR002770">
    <property type="entry name" value="ForMFR_H4MPT_ForTrfase_C"/>
</dbReference>
<dbReference type="Pfam" id="PF02741">
    <property type="entry name" value="FTR_C"/>
    <property type="match status" value="1"/>
</dbReference>
<evidence type="ECO:0000256" key="1">
    <source>
        <dbReference type="ARBA" id="ARBA00006770"/>
    </source>
</evidence>
<protein>
    <submittedName>
        <fullName evidence="5">Formylmethanofuran--tetrahydromethanopterin n-formyltransferase</fullName>
        <ecNumber evidence="5">2.3.1.101</ecNumber>
    </submittedName>
</protein>
<comment type="similarity">
    <text evidence="1">Belongs to the FTR family.</text>
</comment>